<evidence type="ECO:0000313" key="4">
    <source>
        <dbReference type="EMBL" id="RCK45620.1"/>
    </source>
</evidence>
<dbReference type="PRINTS" id="PR00313">
    <property type="entry name" value="CABNDNGRPT"/>
</dbReference>
<evidence type="ECO:0000313" key="5">
    <source>
        <dbReference type="Proteomes" id="UP000252517"/>
    </source>
</evidence>
<dbReference type="InterPro" id="IPR018511">
    <property type="entry name" value="Hemolysin-typ_Ca-bd_CS"/>
</dbReference>
<dbReference type="OrthoDB" id="7782055at2"/>
<dbReference type="Gene3D" id="2.150.10.10">
    <property type="entry name" value="Serralysin-like metalloprotease, C-terminal"/>
    <property type="match status" value="8"/>
</dbReference>
<keyword evidence="2" id="KW-0964">Secreted</keyword>
<feature type="compositionally biased region" description="Low complexity" evidence="3">
    <location>
        <begin position="4042"/>
        <end position="4082"/>
    </location>
</feature>
<gene>
    <name evidence="4" type="ORF">TH25_17865</name>
</gene>
<dbReference type="PANTHER" id="PTHR38340:SF1">
    <property type="entry name" value="S-LAYER PROTEIN"/>
    <property type="match status" value="1"/>
</dbReference>
<evidence type="ECO:0000256" key="1">
    <source>
        <dbReference type="ARBA" id="ARBA00004613"/>
    </source>
</evidence>
<dbReference type="InterPro" id="IPR053786">
    <property type="entry name" value="LEPRxLL_CS"/>
</dbReference>
<dbReference type="PROSITE" id="PS00330">
    <property type="entry name" value="HEMOLYSIN_CALCIUM"/>
    <property type="match status" value="3"/>
</dbReference>
<evidence type="ECO:0000256" key="3">
    <source>
        <dbReference type="SAM" id="MobiDB-lite"/>
    </source>
</evidence>
<feature type="compositionally biased region" description="Polar residues" evidence="3">
    <location>
        <begin position="4005"/>
        <end position="4039"/>
    </location>
</feature>
<dbReference type="SUPFAM" id="SSF51120">
    <property type="entry name" value="beta-Roll"/>
    <property type="match status" value="9"/>
</dbReference>
<evidence type="ECO:0000256" key="2">
    <source>
        <dbReference type="ARBA" id="ARBA00022525"/>
    </source>
</evidence>
<dbReference type="InterPro" id="IPR050557">
    <property type="entry name" value="RTX_toxin/Mannuronan_C5-epim"/>
</dbReference>
<name>A0A367WY17_9PROT</name>
<accession>A0A367WY17</accession>
<feature type="compositionally biased region" description="Polar residues" evidence="3">
    <location>
        <begin position="3943"/>
        <end position="3952"/>
    </location>
</feature>
<dbReference type="Pfam" id="PF00353">
    <property type="entry name" value="HemolysinCabind"/>
    <property type="match status" value="21"/>
</dbReference>
<comment type="subcellular location">
    <subcellularLocation>
        <location evidence="1">Secreted</location>
    </subcellularLocation>
</comment>
<dbReference type="InterPro" id="IPR011049">
    <property type="entry name" value="Serralysin-like_metalloprot_C"/>
</dbReference>
<dbReference type="EMBL" id="JPWH01000016">
    <property type="protein sequence ID" value="RCK45620.1"/>
    <property type="molecule type" value="Genomic_DNA"/>
</dbReference>
<sequence>MRTIRNWVSGKRKHDRDAKVSHAALLAAPIRTTRRLHVEPIEPRVLLSADPLETKYTDDISAALTQVENLLDNLEGHDLFADPLPMVVGTEASSGAGAIADISDIFHQNLVDPLDNIVAAIENDQTDDLSNLQTDWKAFFEESGYYNADDSSLTIEHSEVNGKDVFKVVMSQEIDRDFTIGADDPTRDYNISLDTNGHMNLTFDIGFTLTVDQGAASESSAVTFSLDSLSLKSSVDQDLTGHTLTLGIVPFKVGGTANDASDGGIKYSVTLNVVDGDKLDNKSTSELSSISNLTNYVTVNAANNGDANTVLASLPLTLEGPAAGISGIAAGTNPDITVTGHVVGLNEEVNVSMNSELQLLSNFDAKDFLAIMNNFVSAVDSIDQGDVLDASLPFTDGLTIGEAVDLAAKMENIIAQLSSEVGVLGFDEHQSATASDANSSVDLVSDVIDLSEHPFPNNGFTFVLTLDGQEVNVAVPNDSAPDDSDDNQPIDSLGDLVTAISAALATTTVKDRVSVSQQNGKLVFTATKNDDNKAAKLEIGSLAGKTSFTNIVEFSQQAGELLGFTGTAEQMIDALNLRFVDGSLAMDIAYSDSQDYSGDVNFNAGSAIGSLDSLTATGGSISVTSTIGVSATLLFDMHALGHDVDWSSETPLLKNLFDGNGIVTADDGKADLQITMRDGTQYTLDVDKNWTVEQLVDQLNALDENLDVSLDTDTFRITITDSSVSSSDNAGDMGLSLGKNAYTDTTASTPSAVLSGNIADNADFTEATSFILKVGKFPPVIVNIAADSERTTAEAFANAVNAALSGIEVPKEQLGAKDSDKNLLQKHYSDIVQVSVGEEDGKAVLKVATSISSVFDADTKKVSERNLINSSLRMDAVDLTVTSINDSLVGLNLGIEGSNQANSSESVGRITGSALHGDSYAKHLGLQNMNTAVHIDMSITNLDATGRVGLIDFTADGSGSVLLNAVVSVDNSFTDPESGQTAPTTARDVLVTASGENTSIDTIADVHFSSGNGDQPYAQLTLSNVDISGDVLDDVTVGNISITMDQLASISDLQNLTPTVDLGGLDSENVAALTDLDVDSIAAALQNALQYISGKYAGSDLAVDLPLLGMSATGLLDFAADMKAKLLAFKNNPSSGLADLESALKTAFGMDANSDAIDVHLTQDQTALMIDINYSPAGLTSQESLNLAIGDLADQANDQAVKDLLGGLENIVDVNGTGLVDVTAAATVGLTLGFRLSQPENSTPATGSTTIGNLNGGQGIGTNASNKTDLSIKLANGESFEVDLDALITSGATVSDIIAGIEQAATSAGIDSSELTIEIDGNGSLVFTDLTTADAASIPSGLDDLGLDSNASGGVISGTFGDEFNPAAAFDFAISVNGAAPVTIHLDADENRTTSDFEAALQRALGAAFMDTVNVDGIADSVPDYAALGNLITVSVSGQTLSLTADTDLLGGGASLQVSDVATTSAEPGLVIKSVNGSTAAEDLGIAGTQTTAVDNARILTGGKLYADGNNDRFFIDTQNSKVHFDLTVSANDLNFNTNFGAATGKVSGGSVALGSLAGSTVAGQSGFGVSGPAKFDLTLNDEYNGSANDDRLYFNELDSNDIANIASVSSDVAVKADLQLSIGGVDFNPGVGVQASDYFGDGKVVKVTSADLGDSLDSGSILNNPGLLLNGLDYFLSQLEGQIENRLLELDLPFIGDALGVTAQYFEDLHEGLIDSISEAIQDFQDDNPGVVVPTNIVAENAIEAVLKQLGAVDGSDHSKNVDVISVYDQDIDEVRFSADIHWDFFDQAVALVNDLGIAGLGIDISSGSVNLTLGMDFDFDFGVNAAQGFFVDTSAIDELVVDFSLGFNGLDADGRQGILNSDITDKASAFSGKVTFDINPDQGNNVDNNIDSNSRAHDGRLAFGEVRTVNHLFNSRIDAEGQLDLNLRSSAAGAASGLGLPEISHELFVDFDFHQQFGNGTTAVADYGTLEFRDVTMSLTGIINNVLAPIFDKIDSILDPVRPLVEFLTSPIPGISEVIGNMSILDMARSIGAANGGVFGFISTVDNLLDLIDTVNKFREEAGTDALGANFGTFSYDGDTVLHNSKGVESINLAEVISGSYPFGNYDDFKTKYGVGGLFDDLTKETWHNIFEVPILTDKNLPLKLLTGQTDAVELFRFDLPKFDLEFNLNKSWPYPLYPPLLMLEIGIGTDLKATFDFAGGYDLKGLEDFVDSGNPISLFDGFYIIDQHAGSKDLPEVVLNGEIYGSASLTVSAGIISASGGLKLALGTTISFDLNDPNHDGKVRPSEFLALMEISPEYLFEIHGELYIRVAAIADVTAHLLFTDVTIFEIDYTIFKATIFTWDLVPPSEPVLGTLSDGTLTINMGTHAGDRLVDNTEDGDETFYIKHVGGTEGNETIEVRSSLFDNLVQTFHNVKSVVAYGGAGNDQIILSGITSDMVLDGGAGDDVIRLDGNGISGGTMSTGSAVIRAGKGDDTIYGGSGADKIYGDVGNDTIYAGAGNDYVEAGSGNDIIHGGTGDDIVYGGSGNDDIFGEDGNDTLYGERGLDLIVGGLGDDKLYGGDGSDRMFGDETSSTAISLTLVSSASEGGNDVLNGDDGDDYMFGGAGTDEVNGGDGNDIIFGDTGTITFDNNGMLIDANTDIAALVGGNDTITGGDNEDIIFGGIGDDFIDGGNHNDVLLGDTGLVQGAAGATTPGQYLVKGDNKATGKDTIKGGSGNDILVGGLGSDTLYGEVGRDVVGGDNISLLRSQPNTILDVISVETVDEGQGSSDTIDGGSGSDMLLGGGGSETLFGGTGSDIILGDYGKIEPSTGLGATITGRDGSNSGDDLINADSGYDVVIGGGGNDTIDGGEGNDTLLGDIGTVTRDKVSRISRAETTFENVGGNDVINGRADNDVIIGGTGADTLTGEDGIDVILGDLGYVTPANGTDADIVARNGLNGGNDTLYGNAGNDFLIGGGAADVIFGGEGNNFVAGDNAAVTRSTYTVEEGSDDPLSELAADPVLKFETVDEDNGGNDTIETGAGDDVILGGIGDDTITAGDGNDIILGDLGIVIPVGSVGPDVIARNGSLGTTNNDTISAGDGNKVVLGGSGNDTITIGTGATNGAGFTNYVSGDLAALKRDGDGNLISFETVEESIGGNDIITTGASTGNDFILGGTGDDAITSYNGNDTILGDLGQIIRVGTVGLEVTARNGDIVLNGTTNKDIITAGDGNKIVLGGSGGDTITIGTGATSGSGFTNYISGDLAELKQDADGNLISFETVEEAIGGNDIITSGTSTGASTGNDFILGGTGDDTITSYNGNDTILGDLGQIVRVGTVGLEVTARNGDIVLNGTTNKDTITAGDGNKIVLGGSGGDTITIGTGATSGAGFTNYISGDLAELKQDADGNLISFETVEESIGGNDNITTGTSTGNDFILGGIGSDTIYGYNGTDIILGDLGIIIPVGNAGPDIIARNGNIGTANGDEIYADDGNKVVLGGSGDDTIIIGTGATNGAGFTNYVSGDLAELKRDGDGNLLSFETVEETISGDDNITTGASTGIDFVLGGIGKDTIKTGNGDDTILGDLGIVVPKWSVGADVKGRNGDLDTAADDVINAGNGNNVVIGGSGSDTITTGSGEDYISGDLAELTRKADGTLVLFETVEESVGGHDTVTAGAGNDVIFGGQGNDTITAGSGDDVILGDAGYLKLDDSPIFVIAEKKDWDLGTHYTLETRNQAVGGNDRIFGNDGNDIIIGGSFDDYMEGNDGNDAIIGDQGGATYRNTTDRLEIHTKELLAANNGNDTLFGNAGNDELIGGAFEDDLFGGANDDILIGDEGEVYYGFVPREAGKEYHDSLPRMARSTESFTGRHDTLDSGSGVDFILGGEQPNFIVADKKLDLVQIENGEFRIDEKRNSKTEFPAFQGDPILQPQAAYFAKDQRPEPTAPRNEPSSSTQSTGSGFGGLNQGTSGTSQTLGLDPRGTFDASMIPQVMIPQRTSSVVDNTIAEFIEGATLLEPVRHASDGQAGATPSVSFGGQVSTPSGANDQPATGPDTGSATQGAGNSPAPASNNGTAAGGAAPEGAPAGAPGGDAPQSDSGESSSGQDAQPQDGAFLWLDENGRYVDFAALAPSGGTSLIFDADSGLWLNDAATGDAPIFVPELAQGMNQPVVEITQASRAA</sequence>
<feature type="region of interest" description="Disordered" evidence="3">
    <location>
        <begin position="3999"/>
        <end position="4086"/>
    </location>
</feature>
<dbReference type="PANTHER" id="PTHR38340">
    <property type="entry name" value="S-LAYER PROTEIN"/>
    <property type="match status" value="1"/>
</dbReference>
<organism evidence="4 5">
    <name type="scientific">Thalassospira profundimaris</name>
    <dbReference type="NCBI Taxonomy" id="502049"/>
    <lineage>
        <taxon>Bacteria</taxon>
        <taxon>Pseudomonadati</taxon>
        <taxon>Pseudomonadota</taxon>
        <taxon>Alphaproteobacteria</taxon>
        <taxon>Rhodospirillales</taxon>
        <taxon>Thalassospiraceae</taxon>
        <taxon>Thalassospira</taxon>
    </lineage>
</organism>
<comment type="caution">
    <text evidence="4">The sequence shown here is derived from an EMBL/GenBank/DDBJ whole genome shotgun (WGS) entry which is preliminary data.</text>
</comment>
<dbReference type="InterPro" id="IPR001343">
    <property type="entry name" value="Hemolysn_Ca-bd"/>
</dbReference>
<feature type="region of interest" description="Disordered" evidence="3">
    <location>
        <begin position="3915"/>
        <end position="3959"/>
    </location>
</feature>
<reference evidence="4 5" key="1">
    <citation type="submission" date="2014-07" db="EMBL/GenBank/DDBJ databases">
        <title>Draft genome sequence of Thalassospira profundimaris S25-3-2.</title>
        <authorList>
            <person name="Lai Q."/>
            <person name="Shao Z."/>
        </authorList>
    </citation>
    <scope>NUCLEOTIDE SEQUENCE [LARGE SCALE GENOMIC DNA]</scope>
    <source>
        <strain evidence="4 5">S25-3-2</strain>
    </source>
</reference>
<dbReference type="Proteomes" id="UP000252517">
    <property type="component" value="Unassembled WGS sequence"/>
</dbReference>
<dbReference type="GO" id="GO:0005576">
    <property type="term" value="C:extracellular region"/>
    <property type="evidence" value="ECO:0007669"/>
    <property type="project" value="UniProtKB-SubCell"/>
</dbReference>
<proteinExistence type="predicted"/>
<dbReference type="RefSeq" id="WP_114089547.1">
    <property type="nucleotide sequence ID" value="NZ_JPWH01000016.1"/>
</dbReference>
<dbReference type="NCBIfam" id="NF012209">
    <property type="entry name" value="LEPR-8K"/>
    <property type="match status" value="1"/>
</dbReference>
<dbReference type="GO" id="GO:0005509">
    <property type="term" value="F:calcium ion binding"/>
    <property type="evidence" value="ECO:0007669"/>
    <property type="project" value="InterPro"/>
</dbReference>
<protein>
    <submittedName>
        <fullName evidence="4">Uncharacterized protein</fullName>
    </submittedName>
</protein>